<feature type="compositionally biased region" description="Pro residues" evidence="27">
    <location>
        <begin position="766"/>
        <end position="776"/>
    </location>
</feature>
<evidence type="ECO:0000256" key="4">
    <source>
        <dbReference type="ARBA" id="ARBA00004541"/>
    </source>
</evidence>
<dbReference type="FunFam" id="3.90.190.10:FF:000061">
    <property type="entry name" value="tyrosine-protein phosphatase non-receptor type 23 isoform X1"/>
    <property type="match status" value="1"/>
</dbReference>
<dbReference type="InterPro" id="IPR038499">
    <property type="entry name" value="BRO1_sf"/>
</dbReference>
<keyword evidence="21" id="KW-0539">Nucleus</keyword>
<sequence length="1624" mass="178688">MEAVPRMPMIWLDLKEAGEFEFSPSVRQFILKNYGENPDSYNEQLKKLETLRQGAVNVTRDFEGCSILRKYFGQLHYLQSRVPLGPGQEAAVPISWTEIFSGKTVTHDDISYEQACILYNLGALHSMLGAMDNRVSEEGMKVSCTHFQCSAGAFSYLRDHFSHNFSVDMSHQILNLNINLMLGQAQECLLEKSMLDNRKSFLVARISAQVVDYYKEACRALENSDTASMLGKIQKDWKKLVQMKISYFASIAHLHMGKQAEEQQKYGERLAYLQSSLDKLSEAIKLAKGQPDSVQEALKFTMDVIGGKFNSAKKDNDFIYHETVPSLETLASVKGAPLVKALPVNPTDPSVTGPDLFAKLVPMAAHEASSLYSEEKAKLLRDIMAKIDSRNETLEQFMDSLGLEPDSVDNLDMYSHIPPVLMEKCAALSVRPDTVKSLIQSMQVLSGVFTDVEASLREIRDVLEEDEAGVRALQEAAGGGPAAELHPQAHAQTLAEIRRDLEKYMEAHEKASFTNTELHRAMNLHISNLRLLGGPLDALRDALPRPQLNQEEVAGLQCMKRILGKVQEMRDQRSTLEKQLRDLIQQDDITSSLVTTERTDMKRLFEEQLKKYEQVKVYIDQNLSAQENILKALTEANVQYSSVRKGLAETEHKWNGTVQTLVASYEAYEDLMKKSQEGKEFYEDLETKSSRLLERAKTLCQAREEERKAVLDRETQKNPPSRPTAAKPSLGSKGGDLPDELHSLPPDHPSLHSAIRPLYTSQFPPNHRPPQFPGPLPAQRFPRGPFTQLPPQQTPVSGYTPPQPQAPQTGGVGPARAPFLPSTTTVDSIQTPIPSYNSAPRHPVPPTVSAGYAVPPQMGVYPQYMTQPGVPMQAPSQQMLPPQQQHMHPNAQQMHPHPQMHPGPHQQIPPNSQPMPPVSQAYLPPTSQPMPPGLHQPMPPASQPQHVHLPQAYLPRGPLPPQGPQMPHPGQPPQHVYQPQLPQGYQPPIMPQSAPQQSQAPQPVAPMTPTMYPTPPGVNGSPGAPPQPTSMGQPRPPPQHMIPPTAGAPPVALPPNVILPSPSPSPSPSPGPSSLGLAPQRPSPAPTPGGPPSLPSSLSPSTSLFPHQNSITDDLLSSSPESQPGGPKAPANVLQPTKADPQDGERRKKSSQGVRLIQGDPYQAPERVARLCGELERFRSAVESLERPSVDEGGLSPLDARWKELQEGQERDARQLSIAIARCYTMKNRHQDVMPYDCNRVLLRSGKDDYINGSFVEELSPYCPRLIATQAPLSGTAADFWLMVWEQKVSLVVMLVSEQELDKGKVLCYFPTERGQQLAQGPITVTLTTQKTTPTHVERMIGLQYRDQSLKRTVIHLQFTSWPELGLPESKSNLICFIQEVHGYYLHQRPLHTPIVVHCSSGVGRTGALCLLYAAVQELEAGNSIPDLPLLVQKMRQQRKNMLKSSCHFPSAVLKHAEQVLQRHGYLPTAPCSKTPSTAATKVSPESQQDIVLGGDMTISSIQATIAKLSIRGTQPSSLSPTLSSPEEVQSPPPNGVDTSSPNNQVTPDPAPPSGPALNSLELLASLTAEAFSMEGGGCKGKHRVTKQSFLQPAEGQGLHQGPREEEGDDPLSNLDPLWSLNKN</sequence>
<dbReference type="CDD" id="cd09234">
    <property type="entry name" value="V_HD-PTP_like"/>
    <property type="match status" value="1"/>
</dbReference>
<dbReference type="Gene3D" id="1.20.120.560">
    <property type="entry name" value="alix/aip1 in complex with the ypdl late domain"/>
    <property type="match status" value="1"/>
</dbReference>
<dbReference type="PROSITE" id="PS00383">
    <property type="entry name" value="TYR_PHOSPHATASE_1"/>
    <property type="match status" value="1"/>
</dbReference>
<organism evidence="31 32">
    <name type="scientific">Oncorhynchus kisutch</name>
    <name type="common">Coho salmon</name>
    <name type="synonym">Salmo kisutch</name>
    <dbReference type="NCBI Taxonomy" id="8019"/>
    <lineage>
        <taxon>Eukaryota</taxon>
        <taxon>Metazoa</taxon>
        <taxon>Chordata</taxon>
        <taxon>Craniata</taxon>
        <taxon>Vertebrata</taxon>
        <taxon>Euteleostomi</taxon>
        <taxon>Actinopterygii</taxon>
        <taxon>Neopterygii</taxon>
        <taxon>Teleostei</taxon>
        <taxon>Protacanthopterygii</taxon>
        <taxon>Salmoniformes</taxon>
        <taxon>Salmonidae</taxon>
        <taxon>Salmoninae</taxon>
        <taxon>Oncorhynchus</taxon>
    </lineage>
</organism>
<dbReference type="InterPro" id="IPR029021">
    <property type="entry name" value="Prot-tyrosine_phosphatase-like"/>
</dbReference>
<keyword evidence="16" id="KW-0904">Protein phosphatase</keyword>
<feature type="region of interest" description="Disordered" evidence="27">
    <location>
        <begin position="872"/>
        <end position="1161"/>
    </location>
</feature>
<feature type="region of interest" description="Disordered" evidence="27">
    <location>
        <begin position="792"/>
        <end position="812"/>
    </location>
</feature>
<feature type="region of interest" description="Disordered" evidence="27">
    <location>
        <begin position="1574"/>
        <end position="1624"/>
    </location>
</feature>
<evidence type="ECO:0000256" key="22">
    <source>
        <dbReference type="ARBA" id="ARBA00023273"/>
    </source>
</evidence>
<evidence type="ECO:0000256" key="12">
    <source>
        <dbReference type="ARBA" id="ARBA00022753"/>
    </source>
</evidence>
<keyword evidence="15" id="KW-0802">TPR repeat</keyword>
<comment type="subcellular location">
    <subcellularLocation>
        <location evidence="1">Cytoplasm</location>
        <location evidence="1">Cytoskeleton</location>
        <location evidence="1">Cilium basal body</location>
    </subcellularLocation>
    <subcellularLocation>
        <location evidence="4">Cytoplasmic vesicle</location>
    </subcellularLocation>
    <subcellularLocation>
        <location evidence="3">Endosome</location>
    </subcellularLocation>
    <subcellularLocation>
        <location evidence="2">Nucleus</location>
    </subcellularLocation>
</comment>
<dbReference type="SMART" id="SM00194">
    <property type="entry name" value="PTPc"/>
    <property type="match status" value="1"/>
</dbReference>
<keyword evidence="13" id="KW-0970">Cilium biogenesis/degradation</keyword>
<dbReference type="Gene3D" id="3.90.190.10">
    <property type="entry name" value="Protein tyrosine phosphatase superfamily"/>
    <property type="match status" value="1"/>
</dbReference>
<comment type="similarity">
    <text evidence="5">Belongs to the protein-tyrosine phosphatase family. Non-receptor class subfamily.</text>
</comment>
<feature type="compositionally biased region" description="Pro residues" evidence="27">
    <location>
        <begin position="1023"/>
        <end position="1041"/>
    </location>
</feature>
<dbReference type="Gene3D" id="1.20.140.50">
    <property type="entry name" value="alix/aip1 like domains"/>
    <property type="match status" value="1"/>
</dbReference>
<dbReference type="InterPro" id="IPR004328">
    <property type="entry name" value="BRO1_dom"/>
</dbReference>
<feature type="compositionally biased region" description="Polar residues" evidence="27">
    <location>
        <begin position="1537"/>
        <end position="1547"/>
    </location>
</feature>
<evidence type="ECO:0000256" key="17">
    <source>
        <dbReference type="ARBA" id="ARBA00022927"/>
    </source>
</evidence>
<dbReference type="Pfam" id="PF03097">
    <property type="entry name" value="BRO1"/>
    <property type="match status" value="1"/>
</dbReference>
<evidence type="ECO:0000256" key="25">
    <source>
        <dbReference type="ARBA" id="ARBA00072472"/>
    </source>
</evidence>
<evidence type="ECO:0000256" key="13">
    <source>
        <dbReference type="ARBA" id="ARBA00022794"/>
    </source>
</evidence>
<feature type="region of interest" description="Disordered" evidence="27">
    <location>
        <begin position="1468"/>
        <end position="1487"/>
    </location>
</feature>
<feature type="region of interest" description="Disordered" evidence="27">
    <location>
        <begin position="1513"/>
        <end position="1558"/>
    </location>
</feature>
<evidence type="ECO:0000259" key="29">
    <source>
        <dbReference type="PROSITE" id="PS50056"/>
    </source>
</evidence>
<dbReference type="Ensembl" id="ENSOKIT00005053799.1">
    <property type="protein sequence ID" value="ENSOKIP00005050961.1"/>
    <property type="gene ID" value="ENSOKIG00005018013.1"/>
</dbReference>
<keyword evidence="11" id="KW-0677">Repeat</keyword>
<evidence type="ECO:0000256" key="19">
    <source>
        <dbReference type="ARBA" id="ARBA00023069"/>
    </source>
</evidence>
<evidence type="ECO:0000256" key="11">
    <source>
        <dbReference type="ARBA" id="ARBA00022737"/>
    </source>
</evidence>
<dbReference type="Proteomes" id="UP000694557">
    <property type="component" value="Unassembled WGS sequence"/>
</dbReference>
<evidence type="ECO:0000259" key="28">
    <source>
        <dbReference type="PROSITE" id="PS50055"/>
    </source>
</evidence>
<evidence type="ECO:0000256" key="24">
    <source>
        <dbReference type="ARBA" id="ARBA00055066"/>
    </source>
</evidence>
<feature type="compositionally biased region" description="Polar residues" evidence="27">
    <location>
        <begin position="1104"/>
        <end position="1122"/>
    </location>
</feature>
<feature type="domain" description="BRO1" evidence="30">
    <location>
        <begin position="8"/>
        <end position="394"/>
    </location>
</feature>
<dbReference type="PROSITE" id="PS50055">
    <property type="entry name" value="TYR_PHOSPHATASE_PTP"/>
    <property type="match status" value="1"/>
</dbReference>
<feature type="compositionally biased region" description="Low complexity" evidence="27">
    <location>
        <begin position="872"/>
        <end position="910"/>
    </location>
</feature>
<keyword evidence="17" id="KW-0653">Protein transport</keyword>
<dbReference type="CDD" id="cd14539">
    <property type="entry name" value="PTP-N23"/>
    <property type="match status" value="1"/>
</dbReference>
<keyword evidence="10" id="KW-0597">Phosphoprotein</keyword>
<evidence type="ECO:0000259" key="30">
    <source>
        <dbReference type="PROSITE" id="PS51180"/>
    </source>
</evidence>
<dbReference type="CDD" id="cd09239">
    <property type="entry name" value="BRO1_HD-PTP_like"/>
    <property type="match status" value="1"/>
</dbReference>
<keyword evidence="19" id="KW-0969">Cilium</keyword>
<feature type="compositionally biased region" description="Pro residues" evidence="27">
    <location>
        <begin position="926"/>
        <end position="942"/>
    </location>
</feature>
<feature type="domain" description="Tyrosine-protein phosphatase" evidence="28">
    <location>
        <begin position="1198"/>
        <end position="1449"/>
    </location>
</feature>
<dbReference type="InterPro" id="IPR000387">
    <property type="entry name" value="Tyr_Pase_dom"/>
</dbReference>
<feature type="domain" description="Tyrosine specific protein phosphatases" evidence="29">
    <location>
        <begin position="1375"/>
        <end position="1450"/>
    </location>
</feature>
<reference evidence="31" key="2">
    <citation type="submission" date="2025-09" db="UniProtKB">
        <authorList>
            <consortium name="Ensembl"/>
        </authorList>
    </citation>
    <scope>IDENTIFICATION</scope>
</reference>
<keyword evidence="23" id="KW-0968">Cytoplasmic vesicle</keyword>
<keyword evidence="7" id="KW-0813">Transport</keyword>
<evidence type="ECO:0000256" key="16">
    <source>
        <dbReference type="ARBA" id="ARBA00022912"/>
    </source>
</evidence>
<protein>
    <recommendedName>
        <fullName evidence="25">Tyrosine-protein phosphatase non-receptor type 23</fullName>
        <ecNumber evidence="6">3.1.3.48</ecNumber>
    </recommendedName>
</protein>
<dbReference type="GO" id="GO:0045022">
    <property type="term" value="P:early endosome to late endosome transport"/>
    <property type="evidence" value="ECO:0007669"/>
    <property type="project" value="TreeGrafter"/>
</dbReference>
<keyword evidence="20" id="KW-0206">Cytoskeleton</keyword>
<gene>
    <name evidence="31" type="primary">PTPN23</name>
    <name evidence="31" type="synonym">LOC116353497</name>
</gene>
<evidence type="ECO:0000313" key="31">
    <source>
        <dbReference type="Ensembl" id="ENSOKIP00005050961.1"/>
    </source>
</evidence>
<evidence type="ECO:0000256" key="21">
    <source>
        <dbReference type="ARBA" id="ARBA00023242"/>
    </source>
</evidence>
<evidence type="ECO:0000256" key="18">
    <source>
        <dbReference type="ARBA" id="ARBA00023054"/>
    </source>
</evidence>
<comment type="function">
    <text evidence="24">Plays a role in sorting of endocytic ubiquitinated cargos into multivesicular bodies (MVBs) via its interaction with the ESCRT-I complex (endosomal sorting complex required for transport I), and possibly also other ESCRT complexes. May act as a negative regulator of Ras-mediated mitogenic activity. Plays a role in ciliogenesis.</text>
</comment>
<dbReference type="Gene3D" id="1.25.40.280">
    <property type="entry name" value="alix/aip1 like domains"/>
    <property type="match status" value="1"/>
</dbReference>
<accession>A0A8C7H212</accession>
<evidence type="ECO:0000256" key="3">
    <source>
        <dbReference type="ARBA" id="ARBA00004177"/>
    </source>
</evidence>
<evidence type="ECO:0000256" key="8">
    <source>
        <dbReference type="ARBA" id="ARBA00022481"/>
    </source>
</evidence>
<evidence type="ECO:0000256" key="2">
    <source>
        <dbReference type="ARBA" id="ARBA00004123"/>
    </source>
</evidence>
<reference evidence="31" key="1">
    <citation type="submission" date="2025-08" db="UniProtKB">
        <authorList>
            <consortium name="Ensembl"/>
        </authorList>
    </citation>
    <scope>IDENTIFICATION</scope>
</reference>
<evidence type="ECO:0000256" key="1">
    <source>
        <dbReference type="ARBA" id="ARBA00004120"/>
    </source>
</evidence>
<dbReference type="PRINTS" id="PR00700">
    <property type="entry name" value="PRTYPHPHTASE"/>
</dbReference>
<proteinExistence type="inferred from homology"/>
<dbReference type="PROSITE" id="PS51180">
    <property type="entry name" value="BRO1"/>
    <property type="match status" value="1"/>
</dbReference>
<dbReference type="GO" id="GO:0043328">
    <property type="term" value="P:protein transport to vacuole involved in ubiquitin-dependent protein catabolic process via the multivesicular body sorting pathway"/>
    <property type="evidence" value="ECO:0007669"/>
    <property type="project" value="TreeGrafter"/>
</dbReference>
<dbReference type="SMART" id="SM00945">
    <property type="entry name" value="ProQ"/>
    <property type="match status" value="1"/>
</dbReference>
<evidence type="ECO:0000256" key="23">
    <source>
        <dbReference type="ARBA" id="ARBA00023329"/>
    </source>
</evidence>
<dbReference type="GO" id="GO:0005768">
    <property type="term" value="C:endosome"/>
    <property type="evidence" value="ECO:0007669"/>
    <property type="project" value="UniProtKB-SubCell"/>
</dbReference>
<feature type="compositionally biased region" description="Basic and acidic residues" evidence="27">
    <location>
        <begin position="704"/>
        <end position="716"/>
    </location>
</feature>
<keyword evidence="22" id="KW-0966">Cell projection</keyword>
<evidence type="ECO:0000256" key="20">
    <source>
        <dbReference type="ARBA" id="ARBA00023212"/>
    </source>
</evidence>
<dbReference type="EC" id="3.1.3.48" evidence="6"/>
<keyword evidence="12" id="KW-0967">Endosome</keyword>
<keyword evidence="14" id="KW-0378">Hydrolase</keyword>
<evidence type="ECO:0000256" key="26">
    <source>
        <dbReference type="SAM" id="Coils"/>
    </source>
</evidence>
<feature type="compositionally biased region" description="Pro residues" evidence="27">
    <location>
        <begin position="957"/>
        <end position="972"/>
    </location>
</feature>
<keyword evidence="32" id="KW-1185">Reference proteome</keyword>
<dbReference type="Pfam" id="PF13949">
    <property type="entry name" value="ALIX_LYPXL_bnd"/>
    <property type="match status" value="1"/>
</dbReference>
<feature type="region of interest" description="Disordered" evidence="27">
    <location>
        <begin position="704"/>
        <end position="780"/>
    </location>
</feature>
<feature type="compositionally biased region" description="Pro residues" evidence="27">
    <location>
        <begin position="1061"/>
        <end position="1071"/>
    </location>
</feature>
<dbReference type="Pfam" id="PF00102">
    <property type="entry name" value="Y_phosphatase"/>
    <property type="match status" value="1"/>
</dbReference>
<keyword evidence="8" id="KW-0488">Methylation</keyword>
<feature type="compositionally biased region" description="Low complexity" evidence="27">
    <location>
        <begin position="1516"/>
        <end position="1526"/>
    </location>
</feature>
<dbReference type="InterPro" id="IPR025304">
    <property type="entry name" value="ALIX_V_dom"/>
</dbReference>
<dbReference type="InterPro" id="IPR000242">
    <property type="entry name" value="PTP_cat"/>
</dbReference>
<evidence type="ECO:0000256" key="15">
    <source>
        <dbReference type="ARBA" id="ARBA00022803"/>
    </source>
</evidence>
<dbReference type="SMART" id="SM00404">
    <property type="entry name" value="PTPc_motif"/>
    <property type="match status" value="1"/>
</dbReference>
<feature type="compositionally biased region" description="Low complexity" evidence="27">
    <location>
        <begin position="973"/>
        <end position="1011"/>
    </location>
</feature>
<dbReference type="InterPro" id="IPR003595">
    <property type="entry name" value="Tyr_Pase_cat"/>
</dbReference>
<evidence type="ECO:0000256" key="5">
    <source>
        <dbReference type="ARBA" id="ARBA00009649"/>
    </source>
</evidence>
<feature type="compositionally biased region" description="Polar residues" evidence="27">
    <location>
        <begin position="1472"/>
        <end position="1487"/>
    </location>
</feature>
<dbReference type="InterPro" id="IPR016130">
    <property type="entry name" value="Tyr_Pase_AS"/>
</dbReference>
<keyword evidence="9" id="KW-0963">Cytoplasm</keyword>
<dbReference type="PANTHER" id="PTHR23030:SF30">
    <property type="entry name" value="TYROSINE-PROTEIN PHOSPHATASE NON-RECEPTOR TYPE 23"/>
    <property type="match status" value="1"/>
</dbReference>
<evidence type="ECO:0000256" key="6">
    <source>
        <dbReference type="ARBA" id="ARBA00013064"/>
    </source>
</evidence>
<dbReference type="SUPFAM" id="SSF52799">
    <property type="entry name" value="(Phosphotyrosine protein) phosphatases II"/>
    <property type="match status" value="1"/>
</dbReference>
<feature type="coiled-coil region" evidence="26">
    <location>
        <begin position="559"/>
        <end position="586"/>
    </location>
</feature>
<dbReference type="SMART" id="SM01041">
    <property type="entry name" value="BRO1"/>
    <property type="match status" value="1"/>
</dbReference>
<dbReference type="GO" id="GO:0004725">
    <property type="term" value="F:protein tyrosine phosphatase activity"/>
    <property type="evidence" value="ECO:0007669"/>
    <property type="project" value="UniProtKB-EC"/>
</dbReference>
<dbReference type="PROSITE" id="PS50056">
    <property type="entry name" value="TYR_PHOSPHATASE_2"/>
    <property type="match status" value="1"/>
</dbReference>
<evidence type="ECO:0000256" key="7">
    <source>
        <dbReference type="ARBA" id="ARBA00022448"/>
    </source>
</evidence>
<dbReference type="GO" id="GO:0005634">
    <property type="term" value="C:nucleus"/>
    <property type="evidence" value="ECO:0007669"/>
    <property type="project" value="UniProtKB-SubCell"/>
</dbReference>
<evidence type="ECO:0000256" key="9">
    <source>
        <dbReference type="ARBA" id="ARBA00022490"/>
    </source>
</evidence>
<evidence type="ECO:0000313" key="32">
    <source>
        <dbReference type="Proteomes" id="UP000694557"/>
    </source>
</evidence>
<dbReference type="PANTHER" id="PTHR23030">
    <property type="entry name" value="PCD6 INTERACTING PROTEIN-RELATED"/>
    <property type="match status" value="1"/>
</dbReference>
<dbReference type="GO" id="GO:0030030">
    <property type="term" value="P:cell projection organization"/>
    <property type="evidence" value="ECO:0007669"/>
    <property type="project" value="UniProtKB-KW"/>
</dbReference>
<name>A0A8C7H212_ONCKI</name>
<evidence type="ECO:0000256" key="27">
    <source>
        <dbReference type="SAM" id="MobiDB-lite"/>
    </source>
</evidence>
<dbReference type="InterPro" id="IPR016103">
    <property type="entry name" value="ProQ/FinO"/>
</dbReference>
<keyword evidence="18 26" id="KW-0175">Coiled coil</keyword>
<feature type="compositionally biased region" description="Pro residues" evidence="27">
    <location>
        <begin position="1081"/>
        <end position="1094"/>
    </location>
</feature>
<dbReference type="GO" id="GO:0032456">
    <property type="term" value="P:endocytic recycling"/>
    <property type="evidence" value="ECO:0007669"/>
    <property type="project" value="TreeGrafter"/>
</dbReference>
<evidence type="ECO:0000256" key="14">
    <source>
        <dbReference type="ARBA" id="ARBA00022801"/>
    </source>
</evidence>
<evidence type="ECO:0000256" key="10">
    <source>
        <dbReference type="ARBA" id="ARBA00022553"/>
    </source>
</evidence>
<dbReference type="GeneTree" id="ENSGT00940000157687"/>